<feature type="transmembrane region" description="Helical" evidence="9">
    <location>
        <begin position="118"/>
        <end position="137"/>
    </location>
</feature>
<dbReference type="InterPro" id="IPR002657">
    <property type="entry name" value="BilAc:Na_symport/Acr3"/>
</dbReference>
<dbReference type="RefSeq" id="WP_345493021.1">
    <property type="nucleotide sequence ID" value="NZ_BAABJM010000001.1"/>
</dbReference>
<feature type="transmembrane region" description="Helical" evidence="9">
    <location>
        <begin position="88"/>
        <end position="112"/>
    </location>
</feature>
<feature type="transmembrane region" description="Helical" evidence="9">
    <location>
        <begin position="191"/>
        <end position="210"/>
    </location>
</feature>
<organism evidence="10 11">
    <name type="scientific">Nocardia callitridis</name>
    <dbReference type="NCBI Taxonomy" id="648753"/>
    <lineage>
        <taxon>Bacteria</taxon>
        <taxon>Bacillati</taxon>
        <taxon>Actinomycetota</taxon>
        <taxon>Actinomycetes</taxon>
        <taxon>Mycobacteriales</taxon>
        <taxon>Nocardiaceae</taxon>
        <taxon>Nocardia</taxon>
    </lineage>
</organism>
<dbReference type="NCBIfam" id="TIGR00832">
    <property type="entry name" value="acr3"/>
    <property type="match status" value="1"/>
</dbReference>
<keyword evidence="11" id="KW-1185">Reference proteome</keyword>
<evidence type="ECO:0000256" key="4">
    <source>
        <dbReference type="ARBA" id="ARBA00022475"/>
    </source>
</evidence>
<comment type="caution">
    <text evidence="10">The sequence shown here is derived from an EMBL/GenBank/DDBJ whole genome shotgun (WGS) entry which is preliminary data.</text>
</comment>
<evidence type="ECO:0000256" key="1">
    <source>
        <dbReference type="ARBA" id="ARBA00004651"/>
    </source>
</evidence>
<evidence type="ECO:0000256" key="9">
    <source>
        <dbReference type="SAM" id="Phobius"/>
    </source>
</evidence>
<accession>A0ABP9JSB5</accession>
<gene>
    <name evidence="10" type="primary">arsB</name>
    <name evidence="10" type="ORF">GCM10023318_01830</name>
</gene>
<reference evidence="11" key="1">
    <citation type="journal article" date="2019" name="Int. J. Syst. Evol. Microbiol.">
        <title>The Global Catalogue of Microorganisms (GCM) 10K type strain sequencing project: providing services to taxonomists for standard genome sequencing and annotation.</title>
        <authorList>
            <consortium name="The Broad Institute Genomics Platform"/>
            <consortium name="The Broad Institute Genome Sequencing Center for Infectious Disease"/>
            <person name="Wu L."/>
            <person name="Ma J."/>
        </authorList>
    </citation>
    <scope>NUCLEOTIDE SEQUENCE [LARGE SCALE GENOMIC DNA]</scope>
    <source>
        <strain evidence="11">JCM 18298</strain>
    </source>
</reference>
<evidence type="ECO:0000256" key="7">
    <source>
        <dbReference type="ARBA" id="ARBA00023136"/>
    </source>
</evidence>
<name>A0ABP9JSB5_9NOCA</name>
<evidence type="ECO:0000256" key="8">
    <source>
        <dbReference type="PIRNR" id="PIRNR005508"/>
    </source>
</evidence>
<keyword evidence="7 8" id="KW-0472">Membrane</keyword>
<dbReference type="Proteomes" id="UP001500603">
    <property type="component" value="Unassembled WGS sequence"/>
</dbReference>
<evidence type="ECO:0000313" key="10">
    <source>
        <dbReference type="EMBL" id="GAA5042069.1"/>
    </source>
</evidence>
<dbReference type="PIRSF" id="PIRSF005508">
    <property type="entry name" value="Acr3"/>
    <property type="match status" value="1"/>
</dbReference>
<evidence type="ECO:0000256" key="5">
    <source>
        <dbReference type="ARBA" id="ARBA00022692"/>
    </source>
</evidence>
<dbReference type="InterPro" id="IPR038770">
    <property type="entry name" value="Na+/solute_symporter_sf"/>
</dbReference>
<feature type="transmembrane region" description="Helical" evidence="9">
    <location>
        <begin position="295"/>
        <end position="317"/>
    </location>
</feature>
<dbReference type="Pfam" id="PF01758">
    <property type="entry name" value="SBF"/>
    <property type="match status" value="1"/>
</dbReference>
<feature type="transmembrane region" description="Helical" evidence="9">
    <location>
        <begin position="55"/>
        <end position="76"/>
    </location>
</feature>
<dbReference type="Gene3D" id="1.20.1530.20">
    <property type="match status" value="1"/>
</dbReference>
<comment type="similarity">
    <text evidence="2 8">Belongs to the arsenical resistance-3 (ACR3) (TC 2.A.59) family.</text>
</comment>
<dbReference type="PANTHER" id="PTHR43057">
    <property type="entry name" value="ARSENITE EFFLUX TRANSPORTER"/>
    <property type="match status" value="1"/>
</dbReference>
<protein>
    <submittedName>
        <fullName evidence="10">ACR3 family arsenite efflux transporter</fullName>
    </submittedName>
</protein>
<feature type="transmembrane region" description="Helical" evidence="9">
    <location>
        <begin position="21"/>
        <end position="40"/>
    </location>
</feature>
<feature type="transmembrane region" description="Helical" evidence="9">
    <location>
        <begin position="231"/>
        <end position="249"/>
    </location>
</feature>
<evidence type="ECO:0000313" key="11">
    <source>
        <dbReference type="Proteomes" id="UP001500603"/>
    </source>
</evidence>
<dbReference type="PANTHER" id="PTHR43057:SF1">
    <property type="entry name" value="ARSENICAL-RESISTANCE PROTEIN 3"/>
    <property type="match status" value="1"/>
</dbReference>
<comment type="subcellular location">
    <subcellularLocation>
        <location evidence="1 8">Cell membrane</location>
        <topology evidence="1 8">Multi-pass membrane protein</topology>
    </subcellularLocation>
</comment>
<evidence type="ECO:0000256" key="6">
    <source>
        <dbReference type="ARBA" id="ARBA00022989"/>
    </source>
</evidence>
<keyword evidence="3 8" id="KW-0813">Transport</keyword>
<feature type="transmembrane region" description="Helical" evidence="9">
    <location>
        <begin position="261"/>
        <end position="283"/>
    </location>
</feature>
<feature type="transmembrane region" description="Helical" evidence="9">
    <location>
        <begin position="149"/>
        <end position="171"/>
    </location>
</feature>
<keyword evidence="5 8" id="KW-0812">Transmembrane</keyword>
<keyword evidence="6 8" id="KW-1133">Transmembrane helix</keyword>
<dbReference type="EMBL" id="BAABJM010000001">
    <property type="protein sequence ID" value="GAA5042069.1"/>
    <property type="molecule type" value="Genomic_DNA"/>
</dbReference>
<evidence type="ECO:0000256" key="3">
    <source>
        <dbReference type="ARBA" id="ARBA00022448"/>
    </source>
</evidence>
<proteinExistence type="inferred from homology"/>
<dbReference type="InterPro" id="IPR004706">
    <property type="entry name" value="Arsenical-R_Acr3"/>
</dbReference>
<evidence type="ECO:0000256" key="2">
    <source>
        <dbReference type="ARBA" id="ARBA00010110"/>
    </source>
</evidence>
<sequence length="357" mass="38667">MTTTRTEPPAVVGKLSTLDRFLPVWIGVAMAAGLLLGRLVPGLGDALSTVQVDGISLPIAIGLLIMMYPVLAKVRYDRLDSVTGDRRLLVGSLVLNWLVGPALMFALAWLLLPDLPEYRTGLIIVGLARCIAMVIIWNDLACGDREAAAVLVALNSVFQVVMFAVLGWFYLSVLPGWLHLAQTTIHTSPWQIAKSVLIFLGIPLVAGFLTRRFGEKSKGRDWYESTFLPHIGPWALYGLLFTIVILFALQGDQITSRPVDVVRIAVPLLAYFAIMWGGGYLYGRAIGLGYERTTTLAFTAAGNNFELAIAVAIATYGVTSGQALAGVVGPLIEVPVLVGLVYVSLALRNRFSRNTIQ</sequence>
<keyword evidence="4 8" id="KW-1003">Cell membrane</keyword>
<feature type="transmembrane region" description="Helical" evidence="9">
    <location>
        <begin position="323"/>
        <end position="347"/>
    </location>
</feature>